<dbReference type="GO" id="GO:0019843">
    <property type="term" value="F:rRNA binding"/>
    <property type="evidence" value="ECO:0007669"/>
    <property type="project" value="UniProtKB-KW"/>
</dbReference>
<dbReference type="PANTHER" id="PTHR13501">
    <property type="entry name" value="CHLOROPLAST 50S RIBOSOMAL PROTEIN L22-RELATED"/>
    <property type="match status" value="1"/>
</dbReference>
<dbReference type="GO" id="GO:0003735">
    <property type="term" value="F:structural constituent of ribosome"/>
    <property type="evidence" value="ECO:0007669"/>
    <property type="project" value="InterPro"/>
</dbReference>
<proteinExistence type="inferred from homology"/>
<gene>
    <name evidence="7" type="ORF">COV86_01065</name>
</gene>
<evidence type="ECO:0000256" key="4">
    <source>
        <dbReference type="RuleBase" id="RU004005"/>
    </source>
</evidence>
<keyword evidence="3 4" id="KW-0687">Ribonucleoprotein</keyword>
<reference evidence="7 8" key="1">
    <citation type="submission" date="2017-09" db="EMBL/GenBank/DDBJ databases">
        <title>Depth-based differentiation of microbial function through sediment-hosted aquifers and enrichment of novel symbionts in the deep terrestrial subsurface.</title>
        <authorList>
            <person name="Probst A.J."/>
            <person name="Ladd B."/>
            <person name="Jarett J.K."/>
            <person name="Geller-Mcgrath D.E."/>
            <person name="Sieber C.M."/>
            <person name="Emerson J.B."/>
            <person name="Anantharaman K."/>
            <person name="Thomas B.C."/>
            <person name="Malmstrom R."/>
            <person name="Stieglmeier M."/>
            <person name="Klingl A."/>
            <person name="Woyke T."/>
            <person name="Ryan C.M."/>
            <person name="Banfield J.F."/>
        </authorList>
    </citation>
    <scope>NUCLEOTIDE SEQUENCE [LARGE SCALE GENOMIC DNA]</scope>
    <source>
        <strain evidence="7">CG11_big_fil_rev_8_21_14_0_20_35_14</strain>
    </source>
</reference>
<protein>
    <recommendedName>
        <fullName evidence="6">50S ribosomal protein L22</fullName>
    </recommendedName>
</protein>
<evidence type="ECO:0000256" key="1">
    <source>
        <dbReference type="ARBA" id="ARBA00009451"/>
    </source>
</evidence>
<dbReference type="GO" id="GO:0022625">
    <property type="term" value="C:cytosolic large ribosomal subunit"/>
    <property type="evidence" value="ECO:0007669"/>
    <property type="project" value="TreeGrafter"/>
</dbReference>
<evidence type="ECO:0000256" key="2">
    <source>
        <dbReference type="ARBA" id="ARBA00022980"/>
    </source>
</evidence>
<evidence type="ECO:0000256" key="3">
    <source>
        <dbReference type="ARBA" id="ARBA00023274"/>
    </source>
</evidence>
<dbReference type="InterPro" id="IPR036394">
    <property type="entry name" value="Ribosomal_uL22_sf"/>
</dbReference>
<evidence type="ECO:0000313" key="7">
    <source>
        <dbReference type="EMBL" id="PIQ72768.1"/>
    </source>
</evidence>
<dbReference type="InterPro" id="IPR047867">
    <property type="entry name" value="Ribosomal_uL22_bac/org-type"/>
</dbReference>
<comment type="similarity">
    <text evidence="1 4">Belongs to the universal ribosomal protein uL22 family.</text>
</comment>
<dbReference type="AlphaFoldDB" id="A0A2H0KNF5"/>
<dbReference type="Gene3D" id="3.90.470.10">
    <property type="entry name" value="Ribosomal protein L22/L17"/>
    <property type="match status" value="1"/>
</dbReference>
<organism evidence="7 8">
    <name type="scientific">Candidatus Roizmanbacteria bacterium CG11_big_fil_rev_8_21_14_0_20_35_14</name>
    <dbReference type="NCBI Taxonomy" id="1974855"/>
    <lineage>
        <taxon>Bacteria</taxon>
        <taxon>Candidatus Roizmaniibacteriota</taxon>
    </lineage>
</organism>
<evidence type="ECO:0000313" key="8">
    <source>
        <dbReference type="Proteomes" id="UP000229570"/>
    </source>
</evidence>
<dbReference type="PANTHER" id="PTHR13501:SF8">
    <property type="entry name" value="LARGE RIBOSOMAL SUBUNIT PROTEIN UL22M"/>
    <property type="match status" value="1"/>
</dbReference>
<comment type="function">
    <text evidence="6">This protein binds specifically to 23S rRNA; its binding is stimulated by other ribosomal proteins, e.g., L4, L17, and L20. It is important during the early stages of 50S assembly. It makes multiple contacts with different domains of the 23S rRNA in the assembled 50S subunit and ribosome.</text>
</comment>
<dbReference type="EMBL" id="PCVL01000012">
    <property type="protein sequence ID" value="PIQ72768.1"/>
    <property type="molecule type" value="Genomic_DNA"/>
</dbReference>
<dbReference type="SUPFAM" id="SSF54843">
    <property type="entry name" value="Ribosomal protein L22"/>
    <property type="match status" value="1"/>
</dbReference>
<keyword evidence="5" id="KW-0699">rRNA-binding</keyword>
<dbReference type="Proteomes" id="UP000229570">
    <property type="component" value="Unassembled WGS sequence"/>
</dbReference>
<dbReference type="Pfam" id="PF00237">
    <property type="entry name" value="Ribosomal_L22"/>
    <property type="match status" value="1"/>
</dbReference>
<evidence type="ECO:0000256" key="5">
    <source>
        <dbReference type="RuleBase" id="RU004006"/>
    </source>
</evidence>
<dbReference type="GO" id="GO:0006412">
    <property type="term" value="P:translation"/>
    <property type="evidence" value="ECO:0007669"/>
    <property type="project" value="InterPro"/>
</dbReference>
<name>A0A2H0KNF5_9BACT</name>
<evidence type="ECO:0000256" key="6">
    <source>
        <dbReference type="RuleBase" id="RU004008"/>
    </source>
</evidence>
<sequence>MEESITYLKNIAIPSKKLRFYLSAVKKMSPVTALDHLFYGRQKATKVLYQAIKSAVSNAKQSLKVNDDLLKFRLFTIEEGQKLKRYRPGGRRTPKPIIKRKSHIKIILVKTENNKLQITNDKSITKSKLQVKKPAFAKASAGKEK</sequence>
<keyword evidence="5" id="KW-0694">RNA-binding</keyword>
<comment type="caution">
    <text evidence="7">The sequence shown here is derived from an EMBL/GenBank/DDBJ whole genome shotgun (WGS) entry which is preliminary data.</text>
</comment>
<keyword evidence="2 4" id="KW-0689">Ribosomal protein</keyword>
<accession>A0A2H0KNF5</accession>
<dbReference type="InterPro" id="IPR001063">
    <property type="entry name" value="Ribosomal_uL22"/>
</dbReference>
<comment type="subunit">
    <text evidence="5">Part of the 50S ribosomal subunit.</text>
</comment>